<feature type="coiled-coil region" evidence="8">
    <location>
        <begin position="1920"/>
        <end position="1961"/>
    </location>
</feature>
<dbReference type="GeneID" id="100378815"/>
<dbReference type="PANTHER" id="PTHR18879:SF20">
    <property type="entry name" value="CENTROSOMAL PROTEIN OF 290 KDA"/>
    <property type="match status" value="1"/>
</dbReference>
<feature type="coiled-coil region" evidence="8">
    <location>
        <begin position="1623"/>
        <end position="1894"/>
    </location>
</feature>
<dbReference type="Pfam" id="PF16574">
    <property type="entry name" value="CEP209_CC5"/>
    <property type="match status" value="1"/>
</dbReference>
<evidence type="ECO:0000259" key="10">
    <source>
        <dbReference type="Pfam" id="PF16574"/>
    </source>
</evidence>
<feature type="region of interest" description="Disordered" evidence="9">
    <location>
        <begin position="405"/>
        <end position="426"/>
    </location>
</feature>
<feature type="coiled-coil region" evidence="8">
    <location>
        <begin position="696"/>
        <end position="751"/>
    </location>
</feature>
<feature type="compositionally biased region" description="Low complexity" evidence="9">
    <location>
        <begin position="2124"/>
        <end position="2138"/>
    </location>
</feature>
<feature type="coiled-coil region" evidence="8">
    <location>
        <begin position="1535"/>
        <end position="1594"/>
    </location>
</feature>
<feature type="coiled-coil region" evidence="8">
    <location>
        <begin position="960"/>
        <end position="1032"/>
    </location>
</feature>
<dbReference type="Proteomes" id="UP000694865">
    <property type="component" value="Unplaced"/>
</dbReference>
<dbReference type="Gene3D" id="1.10.287.2610">
    <property type="match status" value="1"/>
</dbReference>
<feature type="coiled-coil region" evidence="8">
    <location>
        <begin position="1214"/>
        <end position="1364"/>
    </location>
</feature>
<evidence type="ECO:0000256" key="6">
    <source>
        <dbReference type="ARBA" id="ARBA00023212"/>
    </source>
</evidence>
<dbReference type="PANTHER" id="PTHR18879">
    <property type="entry name" value="CENTROSOMAL PROTEIN OF 290 KDA"/>
    <property type="match status" value="1"/>
</dbReference>
<keyword evidence="11" id="KW-1185">Reference proteome</keyword>
<evidence type="ECO:0000256" key="7">
    <source>
        <dbReference type="ARBA" id="ARBA00023273"/>
    </source>
</evidence>
<accession>A0ABM0M833</accession>
<keyword evidence="6" id="KW-0206">Cytoskeleton</keyword>
<evidence type="ECO:0000256" key="2">
    <source>
        <dbReference type="ARBA" id="ARBA00004300"/>
    </source>
</evidence>
<evidence type="ECO:0000313" key="11">
    <source>
        <dbReference type="Proteomes" id="UP000694865"/>
    </source>
</evidence>
<keyword evidence="4" id="KW-0970">Cilium biogenesis/degradation</keyword>
<feature type="coiled-coil region" evidence="8">
    <location>
        <begin position="1397"/>
        <end position="1431"/>
    </location>
</feature>
<feature type="coiled-coil region" evidence="8">
    <location>
        <begin position="821"/>
        <end position="925"/>
    </location>
</feature>
<dbReference type="InterPro" id="IPR032321">
    <property type="entry name" value="Cep209_CC5"/>
</dbReference>
<feature type="region of interest" description="Disordered" evidence="9">
    <location>
        <begin position="2116"/>
        <end position="2138"/>
    </location>
</feature>
<feature type="coiled-coil region" evidence="8">
    <location>
        <begin position="1460"/>
        <end position="1494"/>
    </location>
</feature>
<evidence type="ECO:0000256" key="3">
    <source>
        <dbReference type="ARBA" id="ARBA00022490"/>
    </source>
</evidence>
<reference evidence="12" key="1">
    <citation type="submission" date="2025-08" db="UniProtKB">
        <authorList>
            <consortium name="RefSeq"/>
        </authorList>
    </citation>
    <scope>IDENTIFICATION</scope>
    <source>
        <tissue evidence="12">Testes</tissue>
    </source>
</reference>
<feature type="coiled-coil region" evidence="8">
    <location>
        <begin position="609"/>
        <end position="657"/>
    </location>
</feature>
<feature type="coiled-coil region" evidence="8">
    <location>
        <begin position="1073"/>
        <end position="1110"/>
    </location>
</feature>
<gene>
    <name evidence="12" type="primary">LOC100378815</name>
</gene>
<feature type="domain" description="Centrosomal protein of 290kDa coiled-coil region" evidence="10">
    <location>
        <begin position="1282"/>
        <end position="1409"/>
    </location>
</feature>
<sequence length="2359" mass="275212">MAPVDWEKVMEIDPDDLGEDEADDLYSILVKANVEEEADADRLFQLFEVTRSVMKIKGTQADITEEELAKLMRSDQKQKDRILELEDQVARMRVQSGQPKDVRFLQEQVRDLERQLDLLQREVNERDKELALEKKECERYATRAEDSEREKRDLRKETDMLQQENRELRSQMNAWQEREMQMKGAGFEYQDKMRKKNQELAELLEEIQNLQEANEHLQKQVTDLTKNLDDSVQEMDRMTDDYTKLKAVFQQSDTFLENLRKENGVLKEQIHDLHRQVSGKTDADDEIMGALNKKVDEWKESMAEKDEEIDELNKVISQQREQLMHAQMDTDKTSVVALSQALQEKNLLIEQLQRQLEEAADKMEEETALLDDFKTQAATGGAPSIQQQNQIRRLRETIKQLEIETKAADDRTSQAEADAREKDKQLSDALVRMREYEAGEYGLADAVQEIKDGKKQIGVRDKDIEKLTQHVNKLELQMNDLMEENEDLRERLGLDPKEPIDLTEFRMNRAVQAQQDRAMNQVLTKEIERLEEERLDLKRDIRRLAGTRGARAVAEGLTADQLDAVDEYIGEMKTGRFGSTGGSQRFSDTVKRAMTMEKDKAFDTIKIKATQMEKELDLQEKIADKLRTQVKEFETKNKDIQEENKQLQKGMREILDAIKDNHAKPGGNESYLQIPTLERLLAMMEARNLDGKYDMQVFMKAQIDQLTGRNDELRRELRDARTDYEKTRLLLEKEKTQVEKLEKDLKALREVGKGAVAIQHMPLPDGMAVSSAEVISCLNEHLVQVIQELTLKEDMCKKFENALEVYKRKFAVMRHQQGLVYSDFMNEKKEWQSEVDKLQEEKRKLEDQKAEDGVRIQEYNRLLETLQESGDEQQKRIANASRKMTVLRVNEKTLTRRFTMSQEVEATLRKENNRLRNEIVQMEAAVTKRLGYLQRHKEMSQFKIAALQRALDDSVPSQDLQAANKQYNELAAKYRDLLETDNKLVTRNAHIDSLENEKQRLLSEVDMLKSELSTEKQKLHTLEQAIDEITRISGRSPRGVSDSAFISISKKITTLEMKELNERQRADHAVRMHEQQRKTITDLEERNLELEQKFAELTRMNLESQSIERELRDELANCVTKSVHDSVVKKLEETQKLEINLKIENSKLKEMSEVAAAQTEALEARQVSREKELTSLRKQLMDIQTQSDEKAIIGKLHHHIVALQVSEGTAVQKYDQAQQKVKKLEAHALRLEQKCDEREQALYHNKVDARNKSKHLKRTIQDLRRQFSGAVPLSQQERFSKAMIKLKQDKEKTEVELKIAKYEREKVEDKLAEIELQHKGIQELIETIKDGKGASKVAEWHSKLQEMRLQELKQNRQINKLKEHSKYIEGINLNHERSITSLEEDNVRIAKECEDKQLLWEQREVELERQLDALERQHQAMAAAAQRFEEATGSLPDPTLPVANQLEHAIRMIKEHIKTILDNQAENRDLKKKASELEKQLKNVEENLLSRDKVINELRLRLPATSDRDEYFLEKTSQGIRYREVEESYENKQAMKIAQSQLSGLQERLQAKEEGLQKYIRLLEQARQELTDERKLHNDEMRLMQRKLDDATSRAFMDFKQRATELVNKPSPGLLTNKQLAELDELKDMVAEQDNALSTMNLKLKASNTEIAKWKEVVERRNKDHINEKQKLTKEKEAIIKKMNGNLEEQKNIVQEKQKEIDMLNTELTTQKEANARAPTTSMKNLVDRLRNQLALKEKQHKSLSQALMQIRADMIQTAQDNVKANAEESQLQNNIQRVVDKQTRQIQDELEDAKARAEKSRKDLKKQKLKEESLAAEITEIKEELEKKDTVVQRLKLEKKKMEKEIEDLEKTNDRLAAKNQRVLDADAKQAEIEELSRKVKILENRLKDEKQRKTGMGTLSQTMKKEESAVEVAKWEESKKWEKRVESLRSRIKEKDKEIEQLQKQNQMMKDALSRADRDKISLHHKLKKTGAAEPLLSKTTDMSMLSARPSDSKIQDLQRKNYELEDEISSLKRQLAMSRDAAFEEVQTRNRLLSEKLQVIEKEFARRTQDPSGSGGYNEFRDREQELQKQILKLSEENIEMKFDAEQMRRDVPRLRDRVEDLEGYVKALKSDLEKERDLNRSSSSSLRKSLGSSGKTAGELERTIGLMKKVVEKVQSENEELKRAPGVLYQTKVKELQDDNRLLKEQLDKIRLQYGGQLSMRYESKELGIAKVVSENDRLRKELKRANDKMEKVKVERTQMEVERNKLLRDLDEVREKLEIEAARGPRLETADSQSWKSIVVTRMYEEKVRNMEQDADKKNRIIRDMKKLLKESAEREQGLMHENEGMKEKVMVLERYPSDLKTDSESSGNFSKQD</sequence>
<evidence type="ECO:0000256" key="4">
    <source>
        <dbReference type="ARBA" id="ARBA00022794"/>
    </source>
</evidence>
<keyword evidence="3" id="KW-0963">Cytoplasm</keyword>
<organism evidence="11 12">
    <name type="scientific">Saccoglossus kowalevskii</name>
    <name type="common">Acorn worm</name>
    <dbReference type="NCBI Taxonomy" id="10224"/>
    <lineage>
        <taxon>Eukaryota</taxon>
        <taxon>Metazoa</taxon>
        <taxon>Hemichordata</taxon>
        <taxon>Enteropneusta</taxon>
        <taxon>Harrimaniidae</taxon>
        <taxon>Saccoglossus</taxon>
    </lineage>
</organism>
<keyword evidence="7" id="KW-0966">Cell projection</keyword>
<name>A0ABM0M833_SACKO</name>
<feature type="coiled-coil region" evidence="8">
    <location>
        <begin position="2148"/>
        <end position="2268"/>
    </location>
</feature>
<proteinExistence type="predicted"/>
<evidence type="ECO:0000256" key="8">
    <source>
        <dbReference type="SAM" id="Coils"/>
    </source>
</evidence>
<evidence type="ECO:0000256" key="1">
    <source>
        <dbReference type="ARBA" id="ARBA00004120"/>
    </source>
</evidence>
<evidence type="ECO:0000256" key="9">
    <source>
        <dbReference type="SAM" id="MobiDB-lite"/>
    </source>
</evidence>
<keyword evidence="5 8" id="KW-0175">Coiled coil</keyword>
<comment type="subcellular location">
    <subcellularLocation>
        <location evidence="1">Cytoplasm</location>
        <location evidence="1">Cytoskeleton</location>
        <location evidence="1">Cilium basal body</location>
    </subcellularLocation>
    <subcellularLocation>
        <location evidence="2">Cytoplasm</location>
        <location evidence="2">Cytoskeleton</location>
        <location evidence="2">Microtubule organizing center</location>
        <location evidence="2">Centrosome</location>
    </subcellularLocation>
</comment>
<dbReference type="RefSeq" id="XP_006816174.1">
    <property type="nucleotide sequence ID" value="XM_006816111.1"/>
</dbReference>
<protein>
    <submittedName>
        <fullName evidence="12">Centrosomal protein of 290 kDa-like</fullName>
    </submittedName>
</protein>
<evidence type="ECO:0000256" key="5">
    <source>
        <dbReference type="ARBA" id="ARBA00023054"/>
    </source>
</evidence>
<evidence type="ECO:0000313" key="12">
    <source>
        <dbReference type="RefSeq" id="XP_006816174.1"/>
    </source>
</evidence>
<feature type="coiled-coil region" evidence="8">
    <location>
        <begin position="464"/>
        <end position="547"/>
    </location>
</feature>
<dbReference type="InterPro" id="IPR026201">
    <property type="entry name" value="Cep290"/>
</dbReference>